<feature type="signal peptide" evidence="1">
    <location>
        <begin position="1"/>
        <end position="18"/>
    </location>
</feature>
<keyword evidence="1" id="KW-0732">Signal</keyword>
<feature type="chain" id="PRO_5040573453" evidence="1">
    <location>
        <begin position="19"/>
        <end position="160"/>
    </location>
</feature>
<name>A0A1P8YXP7_PASFU</name>
<dbReference type="Proteomes" id="UP000756132">
    <property type="component" value="Chromosome 7"/>
</dbReference>
<dbReference type="PANTHER" id="PTHR35396:SF1">
    <property type="entry name" value="SMALL SECRETED PROTEIN"/>
    <property type="match status" value="1"/>
</dbReference>
<evidence type="ECO:0000313" key="2">
    <source>
        <dbReference type="EMBL" id="AQA29278.1"/>
    </source>
</evidence>
<organism evidence="2">
    <name type="scientific">Passalora fulva</name>
    <name type="common">Tomato leaf mold</name>
    <name type="synonym">Cladosporium fulvum</name>
    <dbReference type="NCBI Taxonomy" id="5499"/>
    <lineage>
        <taxon>Eukaryota</taxon>
        <taxon>Fungi</taxon>
        <taxon>Dikarya</taxon>
        <taxon>Ascomycota</taxon>
        <taxon>Pezizomycotina</taxon>
        <taxon>Dothideomycetes</taxon>
        <taxon>Dothideomycetidae</taxon>
        <taxon>Mycosphaerellales</taxon>
        <taxon>Mycosphaerellaceae</taxon>
        <taxon>Fulvia</taxon>
    </lineage>
</organism>
<keyword evidence="4" id="KW-1185">Reference proteome</keyword>
<dbReference type="OMA" id="TCEAYEC"/>
<proteinExistence type="predicted"/>
<evidence type="ECO:0000313" key="4">
    <source>
        <dbReference type="Proteomes" id="UP000756132"/>
    </source>
</evidence>
<protein>
    <submittedName>
        <fullName evidence="3">Ecp54-1</fullName>
    </submittedName>
    <submittedName>
        <fullName evidence="2">Extracellular protein 54-1</fullName>
    </submittedName>
</protein>
<dbReference type="PANTHER" id="PTHR35396">
    <property type="entry name" value="SMALL SECRETED PROTEIN"/>
    <property type="match status" value="1"/>
</dbReference>
<evidence type="ECO:0000256" key="1">
    <source>
        <dbReference type="SAM" id="SignalP"/>
    </source>
</evidence>
<evidence type="ECO:0000313" key="3">
    <source>
        <dbReference type="EMBL" id="UJO20144.1"/>
    </source>
</evidence>
<accession>A0A1P8YXP7</accession>
<sequence>MHSALLISLALAFTGTQATLKPCVNNAVGGIDPSDIPSDCQPCKSSPDIQAAECAWNTRCHSKDGTQTFAIFYRDTSKQNRLNVPLGLCVAYSDACNFQPTVDDLSDDSRDLQTFFWYEQSGGEDGQGTDCMRDFKSGQCKCENSDGSSIVGGVPFVDCF</sequence>
<gene>
    <name evidence="2" type="primary">Ecp54-1</name>
    <name evidence="3" type="ORF">CLAFUR5_09955</name>
</gene>
<dbReference type="OrthoDB" id="160054at2759"/>
<dbReference type="EMBL" id="KX943107">
    <property type="protein sequence ID" value="AQA29278.1"/>
    <property type="molecule type" value="Genomic_DNA"/>
</dbReference>
<reference evidence="3" key="3">
    <citation type="journal article" date="2022" name="Microb. Genom.">
        <title>A chromosome-scale genome assembly of the tomato pathogen Cladosporium fulvum reveals a compartmentalized genome architecture and the presence of a dispensable chromosome.</title>
        <authorList>
            <person name="Zaccaron A.Z."/>
            <person name="Chen L.H."/>
            <person name="Samaras A."/>
            <person name="Stergiopoulos I."/>
        </authorList>
    </citation>
    <scope>NUCLEOTIDE SEQUENCE</scope>
    <source>
        <strain evidence="3">Race5_Kim</strain>
    </source>
</reference>
<dbReference type="AlphaFoldDB" id="A0A1P8YXP7"/>
<dbReference type="EMBL" id="CP090169">
    <property type="protein sequence ID" value="UJO20144.1"/>
    <property type="molecule type" value="Genomic_DNA"/>
</dbReference>
<reference evidence="3" key="2">
    <citation type="submission" date="2021-12" db="EMBL/GenBank/DDBJ databases">
        <authorList>
            <person name="Zaccaron A."/>
            <person name="Stergiopoulos I."/>
        </authorList>
    </citation>
    <scope>NUCLEOTIDE SEQUENCE</scope>
    <source>
        <strain evidence="3">Race5_Kim</strain>
    </source>
</reference>
<reference evidence="2" key="1">
    <citation type="submission" date="2016-10" db="EMBL/GenBank/DDBJ databases">
        <title>Novel effectors identified in the apoplast of Cladosporium fulvum-infected tomato.</title>
        <authorList>
            <person name="Mesarich C.H."/>
            <person name="de Wit P.J.G.M."/>
        </authorList>
    </citation>
    <scope>NUCLEOTIDE SEQUENCE</scope>
    <source>
        <strain evidence="2">0WU</strain>
    </source>
</reference>